<comment type="caution">
    <text evidence="3">The sequence shown here is derived from an EMBL/GenBank/DDBJ whole genome shotgun (WGS) entry which is preliminary data.</text>
</comment>
<dbReference type="PANTHER" id="PTHR30006">
    <property type="entry name" value="THIAMINE-BINDING PERIPLASMIC PROTEIN-RELATED"/>
    <property type="match status" value="1"/>
</dbReference>
<name>A0ABW5DNX4_9PROT</name>
<keyword evidence="4" id="KW-1185">Reference proteome</keyword>
<dbReference type="EMBL" id="JBHUIP010000004">
    <property type="protein sequence ID" value="MFD2262460.1"/>
    <property type="molecule type" value="Genomic_DNA"/>
</dbReference>
<evidence type="ECO:0000313" key="4">
    <source>
        <dbReference type="Proteomes" id="UP001597295"/>
    </source>
</evidence>
<proteinExistence type="predicted"/>
<gene>
    <name evidence="3" type="ORF">ACFSM5_06130</name>
</gene>
<dbReference type="RefSeq" id="WP_379875421.1">
    <property type="nucleotide sequence ID" value="NZ_JBHUIP010000004.1"/>
</dbReference>
<organism evidence="3 4">
    <name type="scientific">Lacibacterium aquatile</name>
    <dbReference type="NCBI Taxonomy" id="1168082"/>
    <lineage>
        <taxon>Bacteria</taxon>
        <taxon>Pseudomonadati</taxon>
        <taxon>Pseudomonadota</taxon>
        <taxon>Alphaproteobacteria</taxon>
        <taxon>Rhodospirillales</taxon>
        <taxon>Rhodospirillaceae</taxon>
    </lineage>
</organism>
<accession>A0ABW5DNX4</accession>
<keyword evidence="1" id="KW-0732">Signal</keyword>
<sequence>MIPFRDLGLVAPLFAGLTLFATSVQAIGPQQMAQNTPAPTAPLVQGQTPPAPPAPVEQPSTPVEPPRESLTLFTAFDSQRMAQVFQEFSDNQKINVRIESDEADLILGRLLREGATSSADVIMVPTLSRLERATTAGLLQAMPIPELEKAIPAAYRDAQNRWFGIAMSARAVAFWNDRLKPGEVNSLRDLGKASLKGKVCLPPFDRLSNRTFIASLLQGAEAPAIEGMLKAIVSNAAPLPEDLPRTSIDGDDRVLLVAMTKGVCDAALIGSRSLARLADKGDDAIKAALDKVTIVWPQIEGRGTPIDVIGVGTTASSNKKEAVAKLLAYLASDSGQRKMAEALWAYPIKAGVPLSNPVTRWGPVKADPTPFATLQPLLPAAGQLGEQLSVR</sequence>
<dbReference type="Gene3D" id="3.40.190.10">
    <property type="entry name" value="Periplasmic binding protein-like II"/>
    <property type="match status" value="2"/>
</dbReference>
<evidence type="ECO:0000256" key="2">
    <source>
        <dbReference type="SAM" id="MobiDB-lite"/>
    </source>
</evidence>
<dbReference type="Pfam" id="PF13531">
    <property type="entry name" value="SBP_bac_11"/>
    <property type="match status" value="1"/>
</dbReference>
<evidence type="ECO:0000313" key="3">
    <source>
        <dbReference type="EMBL" id="MFD2262460.1"/>
    </source>
</evidence>
<dbReference type="SUPFAM" id="SSF53850">
    <property type="entry name" value="Periplasmic binding protein-like II"/>
    <property type="match status" value="1"/>
</dbReference>
<reference evidence="4" key="1">
    <citation type="journal article" date="2019" name="Int. J. Syst. Evol. Microbiol.">
        <title>The Global Catalogue of Microorganisms (GCM) 10K type strain sequencing project: providing services to taxonomists for standard genome sequencing and annotation.</title>
        <authorList>
            <consortium name="The Broad Institute Genomics Platform"/>
            <consortium name="The Broad Institute Genome Sequencing Center for Infectious Disease"/>
            <person name="Wu L."/>
            <person name="Ma J."/>
        </authorList>
    </citation>
    <scope>NUCLEOTIDE SEQUENCE [LARGE SCALE GENOMIC DNA]</scope>
    <source>
        <strain evidence="4">CGMCC 1.19062</strain>
    </source>
</reference>
<evidence type="ECO:0000256" key="1">
    <source>
        <dbReference type="ARBA" id="ARBA00022729"/>
    </source>
</evidence>
<dbReference type="PANTHER" id="PTHR30006:SF15">
    <property type="entry name" value="IRON-UTILIZATION PERIPLASMIC PROTEIN"/>
    <property type="match status" value="1"/>
</dbReference>
<protein>
    <submittedName>
        <fullName evidence="3">Extracellular solute-binding protein</fullName>
    </submittedName>
</protein>
<feature type="region of interest" description="Disordered" evidence="2">
    <location>
        <begin position="33"/>
        <end position="65"/>
    </location>
</feature>
<dbReference type="Proteomes" id="UP001597295">
    <property type="component" value="Unassembled WGS sequence"/>
</dbReference>